<accession>A0A077NDB5</accession>
<dbReference type="HOGENOM" id="CLU_189951_1_0_6"/>
<evidence type="ECO:0000313" key="1">
    <source>
        <dbReference type="EMBL" id="CDG95930.1"/>
    </source>
</evidence>
<name>A0A077NDB5_XENBV</name>
<comment type="caution">
    <text evidence="1">The sequence shown here is derived from an EMBL/GenBank/DDBJ whole genome shotgun (WGS) entry which is preliminary data.</text>
</comment>
<protein>
    <submittedName>
        <fullName evidence="1">Uncharacterized protein</fullName>
    </submittedName>
</protein>
<organism evidence="1">
    <name type="scientific">Xenorhabdus bovienii str. puntauvense</name>
    <dbReference type="NCBI Taxonomy" id="1398201"/>
    <lineage>
        <taxon>Bacteria</taxon>
        <taxon>Pseudomonadati</taxon>
        <taxon>Pseudomonadota</taxon>
        <taxon>Gammaproteobacteria</taxon>
        <taxon>Enterobacterales</taxon>
        <taxon>Morganellaceae</taxon>
        <taxon>Xenorhabdus</taxon>
    </lineage>
</organism>
<sequence length="64" mass="7445">MNTEQLIKINREDERKALAERSASRLRTLSSYVRANRMNYVAACELLDSEAEKIEHEAQELNHV</sequence>
<dbReference type="InterPro" id="IPR020126">
    <property type="entry name" value="DUF2732"/>
</dbReference>
<dbReference type="RefSeq" id="WP_051870567.1">
    <property type="nucleotide sequence ID" value="NZ_CAWLWN010000159.1"/>
</dbReference>
<dbReference type="AlphaFoldDB" id="A0A077NDB5"/>
<dbReference type="EMBL" id="CBSW010000085">
    <property type="protein sequence ID" value="CDG95930.1"/>
    <property type="molecule type" value="Genomic_DNA"/>
</dbReference>
<proteinExistence type="predicted"/>
<dbReference type="Pfam" id="PF10809">
    <property type="entry name" value="DUF2732"/>
    <property type="match status" value="1"/>
</dbReference>
<dbReference type="Proteomes" id="UP000028511">
    <property type="component" value="Unassembled WGS sequence"/>
</dbReference>
<reference evidence="1" key="1">
    <citation type="submission" date="2013-07" db="EMBL/GenBank/DDBJ databases">
        <title>Sub-species coevolution in mutualistic symbiosis.</title>
        <authorList>
            <person name="Murfin K."/>
            <person name="Klassen J."/>
            <person name="Lee M."/>
            <person name="Forst S."/>
            <person name="Stock P."/>
            <person name="Goodrich-Blair H."/>
        </authorList>
    </citation>
    <scope>NUCLEOTIDE SEQUENCE [LARGE SCALE GENOMIC DNA]</scope>
    <source>
        <strain evidence="1">Puntauvense</strain>
    </source>
</reference>
<gene>
    <name evidence="1" type="ORF">XBP1_1750006</name>
</gene>